<dbReference type="SUPFAM" id="SSF110849">
    <property type="entry name" value="ParB/Sulfiredoxin"/>
    <property type="match status" value="1"/>
</dbReference>
<dbReference type="Pfam" id="PF02195">
    <property type="entry name" value="ParB_N"/>
    <property type="match status" value="1"/>
</dbReference>
<gene>
    <name evidence="6" type="ORF">Q428_06735</name>
</gene>
<protein>
    <submittedName>
        <fullName evidence="6">Plasmid partitioning protein ParB</fullName>
    </submittedName>
</protein>
<evidence type="ECO:0000313" key="6">
    <source>
        <dbReference type="EMBL" id="EYE88650.1"/>
    </source>
</evidence>
<evidence type="ECO:0000256" key="1">
    <source>
        <dbReference type="ARBA" id="ARBA00004453"/>
    </source>
</evidence>
<evidence type="ECO:0000313" key="7">
    <source>
        <dbReference type="Proteomes" id="UP000019681"/>
    </source>
</evidence>
<dbReference type="InterPro" id="IPR004437">
    <property type="entry name" value="ParB/RepB/Spo0J"/>
</dbReference>
<dbReference type="STRING" id="1403537.Q428_06735"/>
<dbReference type="PANTHER" id="PTHR33375:SF1">
    <property type="entry name" value="CHROMOSOME-PARTITIONING PROTEIN PARB-RELATED"/>
    <property type="match status" value="1"/>
</dbReference>
<dbReference type="InterPro" id="IPR036086">
    <property type="entry name" value="ParB/Sulfiredoxin_sf"/>
</dbReference>
<keyword evidence="4" id="KW-0238">DNA-binding</keyword>
<comment type="subcellular location">
    <subcellularLocation>
        <location evidence="1">Cytoplasm</location>
        <location evidence="1">Nucleoid</location>
    </subcellularLocation>
</comment>
<comment type="similarity">
    <text evidence="2">Belongs to the ParB family.</text>
</comment>
<dbReference type="GO" id="GO:0005694">
    <property type="term" value="C:chromosome"/>
    <property type="evidence" value="ECO:0007669"/>
    <property type="project" value="TreeGrafter"/>
</dbReference>
<evidence type="ECO:0000259" key="5">
    <source>
        <dbReference type="SMART" id="SM00470"/>
    </source>
</evidence>
<dbReference type="FunFam" id="1.10.10.2830:FF:000001">
    <property type="entry name" value="Chromosome partitioning protein ParB"/>
    <property type="match status" value="1"/>
</dbReference>
<dbReference type="SUPFAM" id="SSF109709">
    <property type="entry name" value="KorB DNA-binding domain-like"/>
    <property type="match status" value="1"/>
</dbReference>
<dbReference type="Gene3D" id="1.10.10.2830">
    <property type="match status" value="1"/>
</dbReference>
<dbReference type="Proteomes" id="UP000019681">
    <property type="component" value="Unassembled WGS sequence"/>
</dbReference>
<dbReference type="RefSeq" id="WP_035379297.1">
    <property type="nucleotide sequence ID" value="NZ_AZQP01000016.1"/>
</dbReference>
<dbReference type="NCBIfam" id="TIGR00180">
    <property type="entry name" value="parB_part"/>
    <property type="match status" value="1"/>
</dbReference>
<dbReference type="SMART" id="SM00470">
    <property type="entry name" value="ParB"/>
    <property type="match status" value="1"/>
</dbReference>
<sequence>MTAKKSALGKGLGALIPEIENTVQEENINSVKEIDINHICPNEEQPRKNFDDEKLNLLAQSIKDHGIIQPVLVKKEGEYYKIIAGERRWRAARIAGLKKIPVIEKELSETETMEISLIENLQREDLNPIEEAIAYKKLIDDFGFTQEKIANRIGKSRPAIANSLRLLNLDGKVMEYLIDGTLSEGHGRVLVSIEDKKLQYELAKKIIDENLNVRQTEKLISSLHNKNKKSTTKPKKEIFIKDIEDRLKHILGTKVTINKGRKKGKIEIEYYSDEDLERIIDMFNV</sequence>
<dbReference type="Gene3D" id="3.90.1530.30">
    <property type="match status" value="1"/>
</dbReference>
<organism evidence="6 7">
    <name type="scientific">Fervidicella metallireducens AeB</name>
    <dbReference type="NCBI Taxonomy" id="1403537"/>
    <lineage>
        <taxon>Bacteria</taxon>
        <taxon>Bacillati</taxon>
        <taxon>Bacillota</taxon>
        <taxon>Clostridia</taxon>
        <taxon>Eubacteriales</taxon>
        <taxon>Clostridiaceae</taxon>
        <taxon>Fervidicella</taxon>
    </lineage>
</organism>
<dbReference type="EMBL" id="AZQP01000016">
    <property type="protein sequence ID" value="EYE88650.1"/>
    <property type="molecule type" value="Genomic_DNA"/>
</dbReference>
<dbReference type="Pfam" id="PF17762">
    <property type="entry name" value="HTH_ParB"/>
    <property type="match status" value="1"/>
</dbReference>
<evidence type="ECO:0000256" key="3">
    <source>
        <dbReference type="ARBA" id="ARBA00022829"/>
    </source>
</evidence>
<proteinExistence type="inferred from homology"/>
<keyword evidence="7" id="KW-1185">Reference proteome</keyword>
<dbReference type="InterPro" id="IPR003115">
    <property type="entry name" value="ParB_N"/>
</dbReference>
<evidence type="ECO:0000256" key="2">
    <source>
        <dbReference type="ARBA" id="ARBA00006295"/>
    </source>
</evidence>
<dbReference type="InterPro" id="IPR041468">
    <property type="entry name" value="HTH_ParB/Spo0J"/>
</dbReference>
<dbReference type="GO" id="GO:0003677">
    <property type="term" value="F:DNA binding"/>
    <property type="evidence" value="ECO:0007669"/>
    <property type="project" value="UniProtKB-KW"/>
</dbReference>
<dbReference type="GO" id="GO:0045881">
    <property type="term" value="P:positive regulation of sporulation resulting in formation of a cellular spore"/>
    <property type="evidence" value="ECO:0007669"/>
    <property type="project" value="TreeGrafter"/>
</dbReference>
<dbReference type="InterPro" id="IPR050336">
    <property type="entry name" value="Chromosome_partition/occlusion"/>
</dbReference>
<reference evidence="6 7" key="1">
    <citation type="journal article" date="2014" name="Genome Announc.">
        <title>Draft Genome Sequence of Fervidicella metallireducens Strain AeBT, an Iron-Reducing Thermoanaerobe from the Great Artesian Basin.</title>
        <authorList>
            <person name="Patel B.K."/>
        </authorList>
    </citation>
    <scope>NUCLEOTIDE SEQUENCE [LARGE SCALE GENOMIC DNA]</scope>
    <source>
        <strain evidence="6 7">AeB</strain>
    </source>
</reference>
<dbReference type="CDD" id="cd16393">
    <property type="entry name" value="SPO0J_N"/>
    <property type="match status" value="1"/>
</dbReference>
<dbReference type="AlphaFoldDB" id="A0A017RXJ7"/>
<dbReference type="Pfam" id="PF23552">
    <property type="entry name" value="ParB_C"/>
    <property type="match status" value="1"/>
</dbReference>
<evidence type="ECO:0000256" key="4">
    <source>
        <dbReference type="ARBA" id="ARBA00023125"/>
    </source>
</evidence>
<name>A0A017RXJ7_9CLOT</name>
<dbReference type="FunFam" id="3.90.1530.30:FF:000001">
    <property type="entry name" value="Chromosome partitioning protein ParB"/>
    <property type="match status" value="1"/>
</dbReference>
<dbReference type="GO" id="GO:0009295">
    <property type="term" value="C:nucleoid"/>
    <property type="evidence" value="ECO:0007669"/>
    <property type="project" value="UniProtKB-SubCell"/>
</dbReference>
<comment type="caution">
    <text evidence="6">The sequence shown here is derived from an EMBL/GenBank/DDBJ whole genome shotgun (WGS) entry which is preliminary data.</text>
</comment>
<dbReference type="GO" id="GO:0007059">
    <property type="term" value="P:chromosome segregation"/>
    <property type="evidence" value="ECO:0007669"/>
    <property type="project" value="UniProtKB-KW"/>
</dbReference>
<dbReference type="InterPro" id="IPR057240">
    <property type="entry name" value="ParB_dimer_C"/>
</dbReference>
<dbReference type="PANTHER" id="PTHR33375">
    <property type="entry name" value="CHROMOSOME-PARTITIONING PROTEIN PARB-RELATED"/>
    <property type="match status" value="1"/>
</dbReference>
<feature type="domain" description="ParB-like N-terminal" evidence="5">
    <location>
        <begin position="32"/>
        <end position="121"/>
    </location>
</feature>
<keyword evidence="3" id="KW-0159">Chromosome partition</keyword>
<accession>A0A017RXJ7</accession>
<dbReference type="OrthoDB" id="9802051at2"/>